<keyword evidence="4" id="KW-1185">Reference proteome</keyword>
<dbReference type="Proteomes" id="UP000013232">
    <property type="component" value="Unassembled WGS sequence"/>
</dbReference>
<dbReference type="Gene3D" id="3.40.30.10">
    <property type="entry name" value="Glutaredoxin"/>
    <property type="match status" value="1"/>
</dbReference>
<dbReference type="eggNOG" id="COG2143">
    <property type="taxonomic scope" value="Bacteria"/>
</dbReference>
<organism evidence="3 4">
    <name type="scientific">Thauera linaloolentis (strain DSM 12138 / JCM 21573 / CCUG 41526 / CIP 105981 / IAM 15112 / NBRC 102519 / 47Lol)</name>
    <dbReference type="NCBI Taxonomy" id="1123367"/>
    <lineage>
        <taxon>Bacteria</taxon>
        <taxon>Pseudomonadati</taxon>
        <taxon>Pseudomonadota</taxon>
        <taxon>Betaproteobacteria</taxon>
        <taxon>Rhodocyclales</taxon>
        <taxon>Zoogloeaceae</taxon>
        <taxon>Thauera</taxon>
    </lineage>
</organism>
<evidence type="ECO:0000259" key="2">
    <source>
        <dbReference type="PROSITE" id="PS51352"/>
    </source>
</evidence>
<dbReference type="InterPro" id="IPR013766">
    <property type="entry name" value="Thioredoxin_domain"/>
</dbReference>
<dbReference type="OrthoDB" id="9811036at2"/>
<dbReference type="AlphaFoldDB" id="N6Y331"/>
<dbReference type="InterPro" id="IPR036249">
    <property type="entry name" value="Thioredoxin-like_sf"/>
</dbReference>
<gene>
    <name evidence="3" type="ORF">C666_14380</name>
</gene>
<feature type="signal peptide" evidence="1">
    <location>
        <begin position="1"/>
        <end position="27"/>
    </location>
</feature>
<dbReference type="EMBL" id="AMXE01000064">
    <property type="protein sequence ID" value="ENO85930.1"/>
    <property type="molecule type" value="Genomic_DNA"/>
</dbReference>
<dbReference type="SUPFAM" id="SSF52833">
    <property type="entry name" value="Thioredoxin-like"/>
    <property type="match status" value="1"/>
</dbReference>
<evidence type="ECO:0000256" key="1">
    <source>
        <dbReference type="SAM" id="SignalP"/>
    </source>
</evidence>
<feature type="chain" id="PRO_5004127685" description="Thioredoxin domain-containing protein" evidence="1">
    <location>
        <begin position="28"/>
        <end position="178"/>
    </location>
</feature>
<accession>N6Y331</accession>
<dbReference type="InterPro" id="IPR012336">
    <property type="entry name" value="Thioredoxin-like_fold"/>
</dbReference>
<name>N6Y331_THAL4</name>
<dbReference type="RefSeq" id="WP_004341555.1">
    <property type="nucleotide sequence ID" value="NZ_AMXE01000064.1"/>
</dbReference>
<evidence type="ECO:0000313" key="3">
    <source>
        <dbReference type="EMBL" id="ENO85930.1"/>
    </source>
</evidence>
<feature type="domain" description="Thioredoxin" evidence="2">
    <location>
        <begin position="21"/>
        <end position="153"/>
    </location>
</feature>
<protein>
    <recommendedName>
        <fullName evidence="2">Thioredoxin domain-containing protein</fullName>
    </recommendedName>
</protein>
<evidence type="ECO:0000313" key="4">
    <source>
        <dbReference type="Proteomes" id="UP000013232"/>
    </source>
</evidence>
<dbReference type="STRING" id="1123367.GCA_000621305_03425"/>
<sequence length="178" mass="19330">MLVRSRSSLAAVLLGSLLCVAAGPAGAALFERETRDIRAEVRSAADSGRKLAVFLTMPDCPGCRDMEQHVFQDATTEKAFGARFATARVDIAGASPLISPTGETTTAPDWARRLRALGTPSFVFLDGQGQVLYRHTGVLDTEGFRQLSDYVATEEYENRPFQPAQAQPGHSHHDHHAH</sequence>
<keyword evidence="1" id="KW-0732">Signal</keyword>
<comment type="caution">
    <text evidence="3">The sequence shown here is derived from an EMBL/GenBank/DDBJ whole genome shotgun (WGS) entry which is preliminary data.</text>
</comment>
<reference evidence="3 4" key="1">
    <citation type="submission" date="2012-09" db="EMBL/GenBank/DDBJ databases">
        <title>Draft Genome Sequences of 6 Strains from Genus Thauera.</title>
        <authorList>
            <person name="Liu B."/>
            <person name="Shapleigh J.P."/>
            <person name="Frostegard A.H."/>
        </authorList>
    </citation>
    <scope>NUCLEOTIDE SEQUENCE [LARGE SCALE GENOMIC DNA]</scope>
    <source>
        <strain evidence="4">47Lol / DSM 12138</strain>
    </source>
</reference>
<proteinExistence type="predicted"/>
<dbReference type="PROSITE" id="PS51352">
    <property type="entry name" value="THIOREDOXIN_2"/>
    <property type="match status" value="1"/>
</dbReference>
<dbReference type="Pfam" id="PF13098">
    <property type="entry name" value="Thioredoxin_2"/>
    <property type="match status" value="1"/>
</dbReference>